<dbReference type="AlphaFoldDB" id="A0A8J7S0T7"/>
<evidence type="ECO:0000313" key="2">
    <source>
        <dbReference type="Proteomes" id="UP000672602"/>
    </source>
</evidence>
<dbReference type="InterPro" id="IPR015943">
    <property type="entry name" value="WD40/YVTN_repeat-like_dom_sf"/>
</dbReference>
<dbReference type="Pfam" id="PF07433">
    <property type="entry name" value="DUF1513"/>
    <property type="match status" value="1"/>
</dbReference>
<evidence type="ECO:0000313" key="1">
    <source>
        <dbReference type="EMBL" id="MBP5856558.1"/>
    </source>
</evidence>
<sequence>MMDRRNALRLIAAGGAVATLAPGAGWSAEQASGPARRCVVGCARGADGRDRAVVTDIEGRVLMDIVLPDRGHGPSVSPDGRTAMVPARRPGRFAAILDLDAMRLADMLETPDGRHFMGHGVFSPDGRHWVATENDHVRGRGMLSVWDVKSRKRVAEYETDGIGPHEILLDPGGGSVTVANGGILTDRDDRPREKLNIPTMKPNMRRISLADGAVMAGASLSADMHKVSLRHIDMAPDGTVLVAGQDQGPVGMDMPLLFVWPADGGALRTIELPLTKTRALVQYCGSVALDRTGRIGATASPRGGVAMFVDVESGAFLGQLRAPDGCGLARDTRVDGGFFLSSGTGRLDAVRVDAEGTLRREAVSGPNPTTAMWDNHLGAFG</sequence>
<reference evidence="1" key="1">
    <citation type="submission" date="2021-04" db="EMBL/GenBank/DDBJ databases">
        <authorList>
            <person name="Zhang D.-C."/>
        </authorList>
    </citation>
    <scope>NUCLEOTIDE SEQUENCE</scope>
    <source>
        <strain evidence="1">CGMCC 1.15697</strain>
    </source>
</reference>
<dbReference type="PIRSF" id="PIRSF028101">
    <property type="entry name" value="UCP028101"/>
    <property type="match status" value="1"/>
</dbReference>
<organism evidence="1 2">
    <name type="scientific">Marivibrio halodurans</name>
    <dbReference type="NCBI Taxonomy" id="2039722"/>
    <lineage>
        <taxon>Bacteria</taxon>
        <taxon>Pseudomonadati</taxon>
        <taxon>Pseudomonadota</taxon>
        <taxon>Alphaproteobacteria</taxon>
        <taxon>Rhodospirillales</taxon>
        <taxon>Rhodospirillaceae</taxon>
        <taxon>Marivibrio</taxon>
    </lineage>
</organism>
<dbReference type="PROSITE" id="PS51318">
    <property type="entry name" value="TAT"/>
    <property type="match status" value="1"/>
</dbReference>
<dbReference type="InterPro" id="IPR006311">
    <property type="entry name" value="TAT_signal"/>
</dbReference>
<dbReference type="EMBL" id="JAGMWN010000002">
    <property type="protein sequence ID" value="MBP5856558.1"/>
    <property type="molecule type" value="Genomic_DNA"/>
</dbReference>
<dbReference type="SUPFAM" id="SSF50969">
    <property type="entry name" value="YVTN repeat-like/Quinoprotein amine dehydrogenase"/>
    <property type="match status" value="1"/>
</dbReference>
<proteinExistence type="predicted"/>
<gene>
    <name evidence="1" type="ORF">KAJ83_06035</name>
</gene>
<dbReference type="Proteomes" id="UP000672602">
    <property type="component" value="Unassembled WGS sequence"/>
</dbReference>
<dbReference type="InterPro" id="IPR011044">
    <property type="entry name" value="Quino_amine_DH_bsu"/>
</dbReference>
<name>A0A8J7S0T7_9PROT</name>
<accession>A0A8J7S0T7</accession>
<comment type="caution">
    <text evidence="1">The sequence shown here is derived from an EMBL/GenBank/DDBJ whole genome shotgun (WGS) entry which is preliminary data.</text>
</comment>
<dbReference type="RefSeq" id="WP_210681125.1">
    <property type="nucleotide sequence ID" value="NZ_JAGMWN010000002.1"/>
</dbReference>
<dbReference type="InterPro" id="IPR008311">
    <property type="entry name" value="UCP028101"/>
</dbReference>
<keyword evidence="2" id="KW-1185">Reference proteome</keyword>
<protein>
    <submittedName>
        <fullName evidence="1">DUF1513 domain-containing protein</fullName>
    </submittedName>
</protein>
<dbReference type="Gene3D" id="2.130.10.10">
    <property type="entry name" value="YVTN repeat-like/Quinoprotein amine dehydrogenase"/>
    <property type="match status" value="1"/>
</dbReference>